<feature type="compositionally biased region" description="Acidic residues" evidence="1">
    <location>
        <begin position="78"/>
        <end position="87"/>
    </location>
</feature>
<sequence>MKQILRSFALGLLTATVLLGVFYMLDNDKELKDNQTGTLSTEEMKQELEAQGYTVEGIAEQQPEEENTADQKQKDQDQENDNEETSPSEEQQTPPKEIRIYSLHIESGMTISEIAGVLANASIIEDENALISFLNKNDYATSIQIGTFELTSEMSIDEIAATITGQND</sequence>
<comment type="caution">
    <text evidence="2">The sequence shown here is derived from an EMBL/GenBank/DDBJ whole genome shotgun (WGS) entry which is preliminary data.</text>
</comment>
<feature type="region of interest" description="Disordered" evidence="1">
    <location>
        <begin position="43"/>
        <end position="96"/>
    </location>
</feature>
<keyword evidence="3" id="KW-1185">Reference proteome</keyword>
<dbReference type="STRING" id="200904.GCA_900168775_02509"/>
<reference evidence="2 3" key="1">
    <citation type="submission" date="2018-06" db="EMBL/GenBank/DDBJ databases">
        <title>Genomic Encyclopedia of Type Strains, Phase IV (KMG-IV): sequencing the most valuable type-strain genomes for metagenomic binning, comparative biology and taxonomic classification.</title>
        <authorList>
            <person name="Goeker M."/>
        </authorList>
    </citation>
    <scope>NUCLEOTIDE SEQUENCE [LARGE SCALE GENOMIC DNA]</scope>
    <source>
        <strain evidence="2 3">DSM 15140</strain>
    </source>
</reference>
<dbReference type="Gene3D" id="3.30.1490.480">
    <property type="entry name" value="Endolytic murein transglycosylase"/>
    <property type="match status" value="1"/>
</dbReference>
<organism evidence="2 3">
    <name type="scientific">Paraliobacillus ryukyuensis</name>
    <dbReference type="NCBI Taxonomy" id="200904"/>
    <lineage>
        <taxon>Bacteria</taxon>
        <taxon>Bacillati</taxon>
        <taxon>Bacillota</taxon>
        <taxon>Bacilli</taxon>
        <taxon>Bacillales</taxon>
        <taxon>Bacillaceae</taxon>
        <taxon>Paraliobacillus</taxon>
    </lineage>
</organism>
<accession>A0A366EG66</accession>
<gene>
    <name evidence="2" type="ORF">DES48_101128</name>
</gene>
<evidence type="ECO:0008006" key="4">
    <source>
        <dbReference type="Google" id="ProtNLM"/>
    </source>
</evidence>
<name>A0A366EG66_9BACI</name>
<evidence type="ECO:0000313" key="3">
    <source>
        <dbReference type="Proteomes" id="UP000252254"/>
    </source>
</evidence>
<protein>
    <recommendedName>
        <fullName evidence="4">YceG-like family protein</fullName>
    </recommendedName>
</protein>
<proteinExistence type="predicted"/>
<dbReference type="RefSeq" id="WP_113866021.1">
    <property type="nucleotide sequence ID" value="NZ_BAABQN010000001.1"/>
</dbReference>
<dbReference type="EMBL" id="QNRI01000001">
    <property type="protein sequence ID" value="RBP01392.1"/>
    <property type="molecule type" value="Genomic_DNA"/>
</dbReference>
<evidence type="ECO:0000313" key="2">
    <source>
        <dbReference type="EMBL" id="RBP01392.1"/>
    </source>
</evidence>
<dbReference type="Proteomes" id="UP000252254">
    <property type="component" value="Unassembled WGS sequence"/>
</dbReference>
<dbReference type="AlphaFoldDB" id="A0A366EG66"/>
<evidence type="ECO:0000256" key="1">
    <source>
        <dbReference type="SAM" id="MobiDB-lite"/>
    </source>
</evidence>
<dbReference type="OrthoDB" id="2138957at2"/>